<dbReference type="GO" id="GO:0140662">
    <property type="term" value="F:ATP-dependent protein folding chaperone"/>
    <property type="evidence" value="ECO:0007669"/>
    <property type="project" value="InterPro"/>
</dbReference>
<dbReference type="OrthoDB" id="409725at2759"/>
<dbReference type="Gene3D" id="1.20.1280.290">
    <property type="match status" value="2"/>
</dbReference>
<comment type="similarity">
    <text evidence="2">Belongs to the SWEET sugar transporter family.</text>
</comment>
<comment type="caution">
    <text evidence="12">The sequence shown here is derived from an EMBL/GenBank/DDBJ whole genome shotgun (WGS) entry which is preliminary data.</text>
</comment>
<keyword evidence="5 11" id="KW-0812">Transmembrane</keyword>
<dbReference type="SUPFAM" id="SSF100934">
    <property type="entry name" value="Heat shock protein 70kD (HSP70), C-terminal subdomain"/>
    <property type="match status" value="1"/>
</dbReference>
<evidence type="ECO:0000256" key="3">
    <source>
        <dbReference type="ARBA" id="ARBA00022448"/>
    </source>
</evidence>
<feature type="transmembrane region" description="Helical" evidence="11">
    <location>
        <begin position="369"/>
        <end position="391"/>
    </location>
</feature>
<dbReference type="SUPFAM" id="SSF100920">
    <property type="entry name" value="Heat shock protein 70kD (HSP70), peptide-binding domain"/>
    <property type="match status" value="1"/>
</dbReference>
<evidence type="ECO:0000256" key="11">
    <source>
        <dbReference type="SAM" id="Phobius"/>
    </source>
</evidence>
<keyword evidence="13" id="KW-1185">Reference proteome</keyword>
<dbReference type="InterPro" id="IPR029047">
    <property type="entry name" value="HSP70_peptide-bd_sf"/>
</dbReference>
<feature type="transmembrane region" description="Helical" evidence="11">
    <location>
        <begin position="341"/>
        <end position="363"/>
    </location>
</feature>
<dbReference type="Proteomes" id="UP000245207">
    <property type="component" value="Unassembled WGS sequence"/>
</dbReference>
<dbReference type="AlphaFoldDB" id="A0A2U1Q602"/>
<dbReference type="InterPro" id="IPR004316">
    <property type="entry name" value="SWEET_rpt"/>
</dbReference>
<evidence type="ECO:0000256" key="2">
    <source>
        <dbReference type="ARBA" id="ARBA00007809"/>
    </source>
</evidence>
<keyword evidence="10 11" id="KW-0472">Membrane</keyword>
<dbReference type="PANTHER" id="PTHR10791:SF143">
    <property type="entry name" value="BIDIRECTIONAL SUGAR TRANSPORTER SWEET"/>
    <property type="match status" value="1"/>
</dbReference>
<evidence type="ECO:0000256" key="6">
    <source>
        <dbReference type="ARBA" id="ARBA00022737"/>
    </source>
</evidence>
<evidence type="ECO:0000313" key="12">
    <source>
        <dbReference type="EMBL" id="PWA93362.1"/>
    </source>
</evidence>
<dbReference type="PANTHER" id="PTHR10791">
    <property type="entry name" value="RAG1-ACTIVATING PROTEIN 1"/>
    <property type="match status" value="1"/>
</dbReference>
<dbReference type="Pfam" id="PF00012">
    <property type="entry name" value="HSP70"/>
    <property type="match status" value="1"/>
</dbReference>
<evidence type="ECO:0000256" key="5">
    <source>
        <dbReference type="ARBA" id="ARBA00022692"/>
    </source>
</evidence>
<protein>
    <submittedName>
        <fullName evidence="12">SWEET sugar transporter</fullName>
    </submittedName>
</protein>
<dbReference type="GO" id="GO:0016020">
    <property type="term" value="C:membrane"/>
    <property type="evidence" value="ECO:0007669"/>
    <property type="project" value="InterPro"/>
</dbReference>
<evidence type="ECO:0000256" key="4">
    <source>
        <dbReference type="ARBA" id="ARBA00022597"/>
    </source>
</evidence>
<gene>
    <name evidence="12" type="ORF">CTI12_AA071030</name>
</gene>
<evidence type="ECO:0000256" key="1">
    <source>
        <dbReference type="ARBA" id="ARBA00004127"/>
    </source>
</evidence>
<feature type="transmembrane region" description="Helical" evidence="11">
    <location>
        <begin position="222"/>
        <end position="242"/>
    </location>
</feature>
<organism evidence="12 13">
    <name type="scientific">Artemisia annua</name>
    <name type="common">Sweet wormwood</name>
    <dbReference type="NCBI Taxonomy" id="35608"/>
    <lineage>
        <taxon>Eukaryota</taxon>
        <taxon>Viridiplantae</taxon>
        <taxon>Streptophyta</taxon>
        <taxon>Embryophyta</taxon>
        <taxon>Tracheophyta</taxon>
        <taxon>Spermatophyta</taxon>
        <taxon>Magnoliopsida</taxon>
        <taxon>eudicotyledons</taxon>
        <taxon>Gunneridae</taxon>
        <taxon>Pentapetalae</taxon>
        <taxon>asterids</taxon>
        <taxon>campanulids</taxon>
        <taxon>Asterales</taxon>
        <taxon>Asteraceae</taxon>
        <taxon>Asteroideae</taxon>
        <taxon>Anthemideae</taxon>
        <taxon>Artemisiinae</taxon>
        <taxon>Artemisia</taxon>
    </lineage>
</organism>
<dbReference type="Gene3D" id="1.20.1270.10">
    <property type="match status" value="1"/>
</dbReference>
<dbReference type="FunFam" id="1.20.1280.290:FF:000001">
    <property type="entry name" value="Bidirectional sugar transporter SWEET"/>
    <property type="match status" value="1"/>
</dbReference>
<evidence type="ECO:0000313" key="13">
    <source>
        <dbReference type="Proteomes" id="UP000245207"/>
    </source>
</evidence>
<dbReference type="GO" id="GO:0051119">
    <property type="term" value="F:sugar transmembrane transporter activity"/>
    <property type="evidence" value="ECO:0007669"/>
    <property type="project" value="InterPro"/>
</dbReference>
<proteinExistence type="inferred from homology"/>
<dbReference type="InterPro" id="IPR013126">
    <property type="entry name" value="Hsp_70_fam"/>
</dbReference>
<evidence type="ECO:0000256" key="7">
    <source>
        <dbReference type="ARBA" id="ARBA00022741"/>
    </source>
</evidence>
<dbReference type="EMBL" id="PKPP01000391">
    <property type="protein sequence ID" value="PWA93362.1"/>
    <property type="molecule type" value="Genomic_DNA"/>
</dbReference>
<dbReference type="STRING" id="35608.A0A2U1Q602"/>
<evidence type="ECO:0000256" key="10">
    <source>
        <dbReference type="ARBA" id="ARBA00023136"/>
    </source>
</evidence>
<dbReference type="FunFam" id="1.20.1280.290:FF:000002">
    <property type="entry name" value="Bidirectional sugar transporter SWEET"/>
    <property type="match status" value="1"/>
</dbReference>
<evidence type="ECO:0000256" key="8">
    <source>
        <dbReference type="ARBA" id="ARBA00022840"/>
    </source>
</evidence>
<dbReference type="InterPro" id="IPR047664">
    <property type="entry name" value="SWEET"/>
</dbReference>
<evidence type="ECO:0000256" key="9">
    <source>
        <dbReference type="ARBA" id="ARBA00022989"/>
    </source>
</evidence>
<dbReference type="InterPro" id="IPR029048">
    <property type="entry name" value="HSP70_C_sf"/>
</dbReference>
<feature type="transmembrane region" description="Helical" evidence="11">
    <location>
        <begin position="277"/>
        <end position="298"/>
    </location>
</feature>
<keyword evidence="6" id="KW-0677">Repeat</keyword>
<reference evidence="12 13" key="1">
    <citation type="journal article" date="2018" name="Mol. Plant">
        <title>The genome of Artemisia annua provides insight into the evolution of Asteraceae family and artemisinin biosynthesis.</title>
        <authorList>
            <person name="Shen Q."/>
            <person name="Zhang L."/>
            <person name="Liao Z."/>
            <person name="Wang S."/>
            <person name="Yan T."/>
            <person name="Shi P."/>
            <person name="Liu M."/>
            <person name="Fu X."/>
            <person name="Pan Q."/>
            <person name="Wang Y."/>
            <person name="Lv Z."/>
            <person name="Lu X."/>
            <person name="Zhang F."/>
            <person name="Jiang W."/>
            <person name="Ma Y."/>
            <person name="Chen M."/>
            <person name="Hao X."/>
            <person name="Li L."/>
            <person name="Tang Y."/>
            <person name="Lv G."/>
            <person name="Zhou Y."/>
            <person name="Sun X."/>
            <person name="Brodelius P.E."/>
            <person name="Rose J.K.C."/>
            <person name="Tang K."/>
        </authorList>
    </citation>
    <scope>NUCLEOTIDE SEQUENCE [LARGE SCALE GENOMIC DNA]</scope>
    <source>
        <strain evidence="13">cv. Huhao1</strain>
        <tissue evidence="12">Leaf</tissue>
    </source>
</reference>
<dbReference type="Pfam" id="PF03083">
    <property type="entry name" value="MtN3_slv"/>
    <property type="match status" value="2"/>
</dbReference>
<sequence length="425" mass="47836">MTELISRNTAIPTKRYQVYEGESSQPKDCRLLGTFDLSGIPLAPSGTAQINVTFEVDPNGILNVKAEDTAFGKQEKITITSKKGQLSLIEIERMVWEAEDYAEDEKKLKEKIDAHNALVNYIYYRKIQINDKTKLPAKLEAHEKKKIKNAIKEALEWVDDNHSAEKEEFDEKLKELRAVCSQTLTAAFQKKHHFSHIVFVNCVRPTFYTIWKKRSVEQYSPVPYLASLFNCGLWVLYGMPFVQPNNLLVATTNGAGVVIEAVYLVIFLLYCDPRKRIRVALVLLVEVIAFGGLVLLVLTLTHTTQKRSAIVGAISVAANILMYASPLSVMKLVITTKSVEYMPFLLSLFCFSNGLCWCLYALFPFDPFVAVPNGIGALLGVLQLILYATFYKSTKRMLAARKEKEEMNLAVMDSSIMHNGNVDNA</sequence>
<keyword evidence="7" id="KW-0547">Nucleotide-binding</keyword>
<dbReference type="GO" id="GO:0012505">
    <property type="term" value="C:endomembrane system"/>
    <property type="evidence" value="ECO:0007669"/>
    <property type="project" value="UniProtKB-SubCell"/>
</dbReference>
<keyword evidence="9 11" id="KW-1133">Transmembrane helix</keyword>
<dbReference type="GO" id="GO:0051260">
    <property type="term" value="P:protein homooligomerization"/>
    <property type="evidence" value="ECO:0007669"/>
    <property type="project" value="UniProtKB-ARBA"/>
</dbReference>
<comment type="subcellular location">
    <subcellularLocation>
        <location evidence="1">Endomembrane system</location>
        <topology evidence="1">Multi-pass membrane protein</topology>
    </subcellularLocation>
</comment>
<accession>A0A2U1Q602</accession>
<name>A0A2U1Q602_ARTAN</name>
<dbReference type="Gene3D" id="2.60.34.10">
    <property type="entry name" value="Substrate Binding Domain Of DNAk, Chain A, domain 1"/>
    <property type="match status" value="1"/>
</dbReference>
<dbReference type="GO" id="GO:0005524">
    <property type="term" value="F:ATP binding"/>
    <property type="evidence" value="ECO:0007669"/>
    <property type="project" value="UniProtKB-KW"/>
</dbReference>
<keyword evidence="3" id="KW-0813">Transport</keyword>
<keyword evidence="8" id="KW-0067">ATP-binding</keyword>
<feature type="transmembrane region" description="Helical" evidence="11">
    <location>
        <begin position="248"/>
        <end position="270"/>
    </location>
</feature>
<keyword evidence="4 12" id="KW-0762">Sugar transport</keyword>
<feature type="transmembrane region" description="Helical" evidence="11">
    <location>
        <begin position="310"/>
        <end position="329"/>
    </location>
</feature>